<dbReference type="InterPro" id="IPR013078">
    <property type="entry name" value="His_Pase_superF_clade-1"/>
</dbReference>
<sequence length="156" mass="17236">MNLFVVRHGDSPFTTATDHQRPLSDLGIRQATQSGRFIATRIPASKSLIVCSDALRTTTTAHTIGEQLNSVEIKAQANLYGAQTGQWCDVMERHADIDNLILVGHNPTMSLLARHLFSLRAFQFQPACVAHFGLEIDADGLRLPAQYKEFFNPDAS</sequence>
<comment type="caution">
    <text evidence="2">The sequence shown here is derived from an EMBL/GenBank/DDBJ whole genome shotgun (WGS) entry which is preliminary data.</text>
</comment>
<dbReference type="CDD" id="cd07067">
    <property type="entry name" value="HP_PGM_like"/>
    <property type="match status" value="1"/>
</dbReference>
<dbReference type="SUPFAM" id="SSF53254">
    <property type="entry name" value="Phosphoglycerate mutase-like"/>
    <property type="match status" value="1"/>
</dbReference>
<dbReference type="EMBL" id="JBHRTS010000005">
    <property type="protein sequence ID" value="MFC3194745.1"/>
    <property type="molecule type" value="Genomic_DNA"/>
</dbReference>
<dbReference type="PANTHER" id="PTHR20935">
    <property type="entry name" value="PHOSPHOGLYCERATE MUTASE-RELATED"/>
    <property type="match status" value="1"/>
</dbReference>
<proteinExistence type="predicted"/>
<evidence type="ECO:0000256" key="1">
    <source>
        <dbReference type="ARBA" id="ARBA00022801"/>
    </source>
</evidence>
<dbReference type="Pfam" id="PF00300">
    <property type="entry name" value="His_Phos_1"/>
    <property type="match status" value="1"/>
</dbReference>
<dbReference type="InterPro" id="IPR029033">
    <property type="entry name" value="His_PPase_superfam"/>
</dbReference>
<dbReference type="RefSeq" id="WP_077410793.1">
    <property type="nucleotide sequence ID" value="NZ_JBHRTS010000005.1"/>
</dbReference>
<name>A0ABV7J9D3_9GAMM</name>
<dbReference type="PANTHER" id="PTHR20935:SF1">
    <property type="entry name" value="SLL1549 PROTEIN"/>
    <property type="match status" value="1"/>
</dbReference>
<accession>A0ABV7J9D3</accession>
<evidence type="ECO:0000313" key="2">
    <source>
        <dbReference type="EMBL" id="MFC3194745.1"/>
    </source>
</evidence>
<keyword evidence="1" id="KW-0378">Hydrolase</keyword>
<dbReference type="SMART" id="SM00855">
    <property type="entry name" value="PGAM"/>
    <property type="match status" value="1"/>
</dbReference>
<keyword evidence="3" id="KW-1185">Reference proteome</keyword>
<dbReference type="Gene3D" id="3.40.50.1240">
    <property type="entry name" value="Phosphoglycerate mutase-like"/>
    <property type="match status" value="1"/>
</dbReference>
<reference evidence="3" key="1">
    <citation type="journal article" date="2019" name="Int. J. Syst. Evol. Microbiol.">
        <title>The Global Catalogue of Microorganisms (GCM) 10K type strain sequencing project: providing services to taxonomists for standard genome sequencing and annotation.</title>
        <authorList>
            <consortium name="The Broad Institute Genomics Platform"/>
            <consortium name="The Broad Institute Genome Sequencing Center for Infectious Disease"/>
            <person name="Wu L."/>
            <person name="Ma J."/>
        </authorList>
    </citation>
    <scope>NUCLEOTIDE SEQUENCE [LARGE SCALE GENOMIC DNA]</scope>
    <source>
        <strain evidence="3">KCTC 42953</strain>
    </source>
</reference>
<dbReference type="InterPro" id="IPR051021">
    <property type="entry name" value="Mito_Ser/Thr_phosphatase"/>
</dbReference>
<evidence type="ECO:0000313" key="3">
    <source>
        <dbReference type="Proteomes" id="UP001595533"/>
    </source>
</evidence>
<protein>
    <submittedName>
        <fullName evidence="2">SixA phosphatase family protein</fullName>
    </submittedName>
</protein>
<dbReference type="Proteomes" id="UP001595533">
    <property type="component" value="Unassembled WGS sequence"/>
</dbReference>
<organism evidence="2 3">
    <name type="scientific">Marinicella sediminis</name>
    <dbReference type="NCBI Taxonomy" id="1792834"/>
    <lineage>
        <taxon>Bacteria</taxon>
        <taxon>Pseudomonadati</taxon>
        <taxon>Pseudomonadota</taxon>
        <taxon>Gammaproteobacteria</taxon>
        <taxon>Lysobacterales</taxon>
        <taxon>Marinicellaceae</taxon>
        <taxon>Marinicella</taxon>
    </lineage>
</organism>
<gene>
    <name evidence="2" type="ORF">ACFODZ_10895</name>
</gene>